<feature type="region of interest" description="Disordered" evidence="1">
    <location>
        <begin position="123"/>
        <end position="202"/>
    </location>
</feature>
<feature type="transmembrane region" description="Helical" evidence="2">
    <location>
        <begin position="748"/>
        <end position="769"/>
    </location>
</feature>
<feature type="compositionally biased region" description="Pro residues" evidence="1">
    <location>
        <begin position="558"/>
        <end position="568"/>
    </location>
</feature>
<feature type="region of interest" description="Disordered" evidence="1">
    <location>
        <begin position="1"/>
        <end position="109"/>
    </location>
</feature>
<feature type="region of interest" description="Disordered" evidence="1">
    <location>
        <begin position="624"/>
        <end position="655"/>
    </location>
</feature>
<dbReference type="AlphaFoldDB" id="A0A7S4V884"/>
<dbReference type="EMBL" id="HBNS01034604">
    <property type="protein sequence ID" value="CAE4630365.1"/>
    <property type="molecule type" value="Transcribed_RNA"/>
</dbReference>
<feature type="compositionally biased region" description="Low complexity" evidence="1">
    <location>
        <begin position="441"/>
        <end position="450"/>
    </location>
</feature>
<feature type="compositionally biased region" description="Polar residues" evidence="1">
    <location>
        <begin position="451"/>
        <end position="460"/>
    </location>
</feature>
<feature type="compositionally biased region" description="Polar residues" evidence="1">
    <location>
        <begin position="141"/>
        <end position="179"/>
    </location>
</feature>
<keyword evidence="2" id="KW-0472">Membrane</keyword>
<evidence type="ECO:0000256" key="2">
    <source>
        <dbReference type="SAM" id="Phobius"/>
    </source>
</evidence>
<evidence type="ECO:0000256" key="1">
    <source>
        <dbReference type="SAM" id="MobiDB-lite"/>
    </source>
</evidence>
<feature type="region of interest" description="Disordered" evidence="1">
    <location>
        <begin position="431"/>
        <end position="460"/>
    </location>
</feature>
<feature type="region of interest" description="Disordered" evidence="1">
    <location>
        <begin position="242"/>
        <end position="264"/>
    </location>
</feature>
<feature type="compositionally biased region" description="Polar residues" evidence="1">
    <location>
        <begin position="540"/>
        <end position="554"/>
    </location>
</feature>
<proteinExistence type="predicted"/>
<accession>A0A7S4V884</accession>
<sequence>MLEQNNFPSLYPTGMPPSPPDTDVSDDDNMDNIPPLDGGAAITPQKSVDSEPIEGVPSVAASEPGLVSESIMSASPSIEDKNESIQDEKENNSVGNGSSSGRGGLMQNIIQELNREGVTLATSTAKWKGLSGSSSVVSSVTAGTRTEKSQTNIAPSTNSTTGSFLPSAGSSTSSSRVENSFDDSSSDGSHVPDEPWSDTGLPPSLVRNVMAGEIESNTETFRTTNRTYQQPNTALSVLAPSDGDSINSINHGQQQLPPSQRLPPQPQNAIPMVSSQTQQYQPAGTMMQQQVLGHATMPQEVQINTPQVAPSPSMHMIPNPLVMAPAPAVAAAPIMVPAPVMASASAMAPLQPQHLQQAPNMSLTYQPQLSDQQLTALSMAASAITERSAPASGRRAITLRLLEDVAASAAFNGGSKGSKLKSLFRRHSARGELRGGGGGIRRSLSSDSLRNNNEPSDRGTITVSWYEGTTTVELQDHVRNSVSRKLKLKVGGSKQLKDIQLIDENVVPNEEVVITPYIPDGSHFLLKFTIKENANEEPKSSSNKRFNRQHSNTTSRPPDSPSAAPSPYPSSVDLVNMQQLQTMFNAALLQNSKQQKPARVLPILPSLNDPSEHNSLQGEHVKKMEQQALSKPETPKKEAEVDYDDDDGYDEDMSDPDELVKQRLQQLNEILLLQRRSGGAKKGKPSRRTQRRRQEEKKQVIFILANYFVLFLSLIAISAEIHERAPGWMKWVEAQMDHVQDCAADRDALFECVSNGDIAGLYASFLFWITRSVTTKRLLLFGFDSPKKLWTVVYEALVTAVCWGTSYLFIRRGMNPDTRDGFLHKYWKDAVYGSLAGFNAAFLKAILKNLIPQEVLEDALENRQLKIVHWIQGIF</sequence>
<organism evidence="3">
    <name type="scientific">Ditylum brightwellii</name>
    <dbReference type="NCBI Taxonomy" id="49249"/>
    <lineage>
        <taxon>Eukaryota</taxon>
        <taxon>Sar</taxon>
        <taxon>Stramenopiles</taxon>
        <taxon>Ochrophyta</taxon>
        <taxon>Bacillariophyta</taxon>
        <taxon>Mediophyceae</taxon>
        <taxon>Lithodesmiophycidae</taxon>
        <taxon>Lithodesmiales</taxon>
        <taxon>Lithodesmiaceae</taxon>
        <taxon>Ditylum</taxon>
    </lineage>
</organism>
<feature type="transmembrane region" description="Helical" evidence="2">
    <location>
        <begin position="789"/>
        <end position="810"/>
    </location>
</feature>
<feature type="compositionally biased region" description="Acidic residues" evidence="1">
    <location>
        <begin position="641"/>
        <end position="655"/>
    </location>
</feature>
<name>A0A7S4V884_9STRA</name>
<feature type="compositionally biased region" description="Low complexity" evidence="1">
    <location>
        <begin position="131"/>
        <end position="140"/>
    </location>
</feature>
<protein>
    <submittedName>
        <fullName evidence="3">Uncharacterized protein</fullName>
    </submittedName>
</protein>
<evidence type="ECO:0000313" key="3">
    <source>
        <dbReference type="EMBL" id="CAE4630365.1"/>
    </source>
</evidence>
<reference evidence="3" key="1">
    <citation type="submission" date="2021-01" db="EMBL/GenBank/DDBJ databases">
        <authorList>
            <person name="Corre E."/>
            <person name="Pelletier E."/>
            <person name="Niang G."/>
            <person name="Scheremetjew M."/>
            <person name="Finn R."/>
            <person name="Kale V."/>
            <person name="Holt S."/>
            <person name="Cochrane G."/>
            <person name="Meng A."/>
            <person name="Brown T."/>
            <person name="Cohen L."/>
        </authorList>
    </citation>
    <scope>NUCLEOTIDE SEQUENCE</scope>
    <source>
        <strain evidence="3">GSO104</strain>
    </source>
</reference>
<gene>
    <name evidence="3" type="ORF">DBRI00130_LOCUS27059</name>
</gene>
<feature type="compositionally biased region" description="Basic and acidic residues" evidence="1">
    <location>
        <begin position="78"/>
        <end position="91"/>
    </location>
</feature>
<keyword evidence="2" id="KW-1133">Transmembrane helix</keyword>
<feature type="transmembrane region" description="Helical" evidence="2">
    <location>
        <begin position="700"/>
        <end position="719"/>
    </location>
</feature>
<keyword evidence="2" id="KW-0812">Transmembrane</keyword>
<feature type="region of interest" description="Disordered" evidence="1">
    <location>
        <begin position="534"/>
        <end position="571"/>
    </location>
</feature>